<evidence type="ECO:0000313" key="8">
    <source>
        <dbReference type="Proteomes" id="UP001367316"/>
    </source>
</evidence>
<comment type="subcellular location">
    <subcellularLocation>
        <location evidence="1">Nucleus</location>
        <location evidence="1">Nucleolus</location>
    </subcellularLocation>
</comment>
<dbReference type="PANTHER" id="PTHR23270:SF10">
    <property type="entry name" value="PROTEIN RRP5 HOMOLOG"/>
    <property type="match status" value="1"/>
</dbReference>
<dbReference type="SUPFAM" id="SSF48452">
    <property type="entry name" value="TPR-like"/>
    <property type="match status" value="1"/>
</dbReference>
<feature type="domain" description="S1 motif" evidence="6">
    <location>
        <begin position="663"/>
        <end position="732"/>
    </location>
</feature>
<feature type="compositionally biased region" description="Basic and acidic residues" evidence="5">
    <location>
        <begin position="96"/>
        <end position="110"/>
    </location>
</feature>
<feature type="domain" description="S1 motif" evidence="6">
    <location>
        <begin position="1333"/>
        <end position="1404"/>
    </location>
</feature>
<evidence type="ECO:0000256" key="1">
    <source>
        <dbReference type="ARBA" id="ARBA00004604"/>
    </source>
</evidence>
<evidence type="ECO:0000256" key="3">
    <source>
        <dbReference type="ARBA" id="ARBA00022737"/>
    </source>
</evidence>
<feature type="domain" description="S1 motif" evidence="6">
    <location>
        <begin position="477"/>
        <end position="552"/>
    </location>
</feature>
<dbReference type="PROSITE" id="PS50126">
    <property type="entry name" value="S1"/>
    <property type="match status" value="11"/>
</dbReference>
<feature type="domain" description="S1 motif" evidence="6">
    <location>
        <begin position="1244"/>
        <end position="1313"/>
    </location>
</feature>
<feature type="compositionally biased region" description="Acidic residues" evidence="5">
    <location>
        <begin position="1411"/>
        <end position="1441"/>
    </location>
</feature>
<dbReference type="InterPro" id="IPR057302">
    <property type="entry name" value="Rrp5_S1"/>
</dbReference>
<feature type="domain" description="S1 motif" evidence="6">
    <location>
        <begin position="1063"/>
        <end position="1134"/>
    </location>
</feature>
<protein>
    <recommendedName>
        <fullName evidence="6">S1 motif domain-containing protein</fullName>
    </recommendedName>
</protein>
<feature type="compositionally biased region" description="Acidic residues" evidence="5">
    <location>
        <begin position="1452"/>
        <end position="1465"/>
    </location>
</feature>
<evidence type="ECO:0000256" key="5">
    <source>
        <dbReference type="SAM" id="MobiDB-lite"/>
    </source>
</evidence>
<dbReference type="EMBL" id="JBBPBF010000041">
    <property type="protein sequence ID" value="KAK7606945.1"/>
    <property type="molecule type" value="Genomic_DNA"/>
</dbReference>
<feature type="domain" description="S1 motif" evidence="6">
    <location>
        <begin position="955"/>
        <end position="1031"/>
    </location>
</feature>
<dbReference type="CDD" id="cd05693">
    <property type="entry name" value="S1_Rrp5_repeat_hs1_sc1"/>
    <property type="match status" value="1"/>
</dbReference>
<dbReference type="CDD" id="cd05702">
    <property type="entry name" value="S1_Rrp5_repeat_hs11_sc8"/>
    <property type="match status" value="1"/>
</dbReference>
<evidence type="ECO:0000313" key="7">
    <source>
        <dbReference type="EMBL" id="KAK7606945.1"/>
    </source>
</evidence>
<dbReference type="InterPro" id="IPR003107">
    <property type="entry name" value="HAT"/>
</dbReference>
<feature type="region of interest" description="Disordered" evidence="5">
    <location>
        <begin position="1"/>
        <end position="161"/>
    </location>
</feature>
<dbReference type="InterPro" id="IPR012340">
    <property type="entry name" value="NA-bd_OB-fold"/>
</dbReference>
<dbReference type="InterPro" id="IPR045209">
    <property type="entry name" value="Rrp5"/>
</dbReference>
<keyword evidence="2" id="KW-0698">rRNA processing</keyword>
<feature type="compositionally biased region" description="Basic and acidic residues" evidence="5">
    <location>
        <begin position="1489"/>
        <end position="1498"/>
    </location>
</feature>
<dbReference type="Gene3D" id="1.25.40.10">
    <property type="entry name" value="Tetratricopeptide repeat domain"/>
    <property type="match status" value="2"/>
</dbReference>
<feature type="domain" description="S1 motif" evidence="6">
    <location>
        <begin position="751"/>
        <end position="825"/>
    </location>
</feature>
<feature type="compositionally biased region" description="Basic and acidic residues" evidence="5">
    <location>
        <begin position="149"/>
        <end position="161"/>
    </location>
</feature>
<feature type="domain" description="S1 motif" evidence="6">
    <location>
        <begin position="569"/>
        <end position="643"/>
    </location>
</feature>
<feature type="compositionally biased region" description="Basic and acidic residues" evidence="5">
    <location>
        <begin position="26"/>
        <end position="47"/>
    </location>
</feature>
<dbReference type="Pfam" id="PF23459">
    <property type="entry name" value="S1_RRP5"/>
    <property type="match status" value="3"/>
</dbReference>
<dbReference type="CDD" id="cd05706">
    <property type="entry name" value="S1_Rrp5_repeat_sc10"/>
    <property type="match status" value="1"/>
</dbReference>
<accession>A0ABR1MVG5</accession>
<gene>
    <name evidence="7" type="ORF">JOL62DRAFT_550837</name>
</gene>
<dbReference type="SMART" id="SM00316">
    <property type="entry name" value="S1"/>
    <property type="match status" value="13"/>
</dbReference>
<reference evidence="7 8" key="1">
    <citation type="submission" date="2024-04" db="EMBL/GenBank/DDBJ databases">
        <title>Phyllosticta paracitricarpa is synonymous to the EU quarantine fungus P. citricarpa based on phylogenomic analyses.</title>
        <authorList>
            <consortium name="Lawrence Berkeley National Laboratory"/>
            <person name="Van ingen-buijs V.A."/>
            <person name="Van westerhoven A.C."/>
            <person name="Haridas S."/>
            <person name="Skiadas P."/>
            <person name="Martin F."/>
            <person name="Groenewald J.Z."/>
            <person name="Crous P.W."/>
            <person name="Seidl M.F."/>
        </authorList>
    </citation>
    <scope>NUCLEOTIDE SEQUENCE [LARGE SCALE GENOMIC DNA]</scope>
    <source>
        <strain evidence="7 8">CBS 141358</strain>
    </source>
</reference>
<dbReference type="Proteomes" id="UP001367316">
    <property type="component" value="Unassembled WGS sequence"/>
</dbReference>
<feature type="domain" description="S1 motif" evidence="6">
    <location>
        <begin position="847"/>
        <end position="916"/>
    </location>
</feature>
<evidence type="ECO:0000256" key="2">
    <source>
        <dbReference type="ARBA" id="ARBA00022552"/>
    </source>
</evidence>
<sequence length="1823" mass="200193">MRNHAVDSAALESLLLQPSKMAPVKRGADSDHAGSKKQKHAADDRAAKRQRKSDPAPAHAKTKPEPKTDKPVPVASVLTQEERSFPRGGASVLTPLEHKQIQNEAARDVLFEQSNKKATKGDDSDDDVEMGDAGADKPAKKKKSKKRKSDAAEKEKDEGIKIESLTHRRLQPGSMVLGQVTQITPKDIQVALPNNLVGFVPLTAVSDQFTKRIEALLGENDKSDAENSADEDDLDLNDVIRLGQYVRAVVTSTGDDSARKNKKRIELSINPKDVNSSMSKQDLVVNAFVQASVASVEDHGLVMDLGLASGSTKGFMSSKEVGYSVDYNKIQPGAVFLCIVTGSSSNGKIVKLSADVQKIGNVKKTNVLTEAPTIDAFQPGAAVDLLVTESTSSGLAGQIIGLLDATADVVHAGAAETQKDISQKYKVGSKVKARIICTFPSDDRRKLGVSLLSHVMALSPRQPVDEKKGPIEFLPISSIVEEAKVTHVEPLLGVFLDVGIKGVPGFAHISRLSDDKVDSISADSGKFKINSTHRARVIAYNPLDGLFLISLENKILEQPFLRVDDVKVGQVVKGKVEKVMITALGSGAVIVNLAEGINGVVSETQIADVQLKNPEKKFREGMPVTARVLAIDPVRKMIRLTLKKTLVNSEAPVWSSYSDVEEGDSAPGTIVKLMPAGALVQFYGNLKAFLPVGEMSEAYIKDPSEHFRVGQTINVHAISINAENNRMTVSCKDPSVHSPEQQAAFQALQVGSVVKATVSEKSVERIDVELEGSSIKGILKVGQLTDGSEKKEESMMKRIRVGQTLEDLVILDKSEKRPLVWLTNKPSLLAAAKAGSLPSKFEDIREGQTVNGFVQNVDGQRVFVEFAGRLRGVLLKTQMSQEMAEKADYGLRPYQSITARVLVTDPAKQRFLLTKKDEKDAAASMSAPKTDKAANKTLVNPADETVKDVSEYTLGKLTKARVTSVKETQLNVSLADNVLGRIDISEVFSKWEDIKDRKHPLAQFKTKPTLPVRIIGVHDVKNHKFLPISHRSAKTSVFEMTAKTETELSTEDDLLSLEKLKVGSTHIAFVNNIGENCVWAHISPVVRGRIDLMDLSSDVSLLSDVAANFPIGSALKVRIKSVDVSANRLDLTATSDSVVKPTSLKDLSPGSILPGRVTKVTERNIMVQLSDSISGPVTLTEFSDDYAQANPTIYKKNQIVRVCVLDVDAPNKKLVLSMRPSKVLSSSLPVKDPQVANIRQLKVNDVVRGFVKNVADKGLFVSLSPNVTAFVRISDLSDSYIKDWKSAFEVDQLLKGKVISVDPALNHVQLTLKASMLDKNYVAPLTFGDLKPRMVVTGKVRKVEDFGVFVVFDNSSNVSGLCHRSQIADQPVDDCKKLYSEGDKVKAIVLSVDRQKHKVSLGLKASYFKSDDEEESDDEDGGVEIDEDDSDSDEDAMDGVEIDMSKVKDMESSEDDDEDEDEMEVDEKPSKSVNGLSTSGFDWTGATLEQDKGAVDERDSGDDAAAPKKKKKKPTIVEDRTGDLDANGPQSVADFERLLLGDPNNSALWMQYMAFQIGLNEVQKARDIAERALKTIHMREEEEKLNMWTALLNLEIEQGDEERVEDVFGRACQHCDKEEIHNRLLSIYTSTGRYQKAEELFQKMSKNKSLTPNPAFWLNYATFLLTTLNEPARARALLPRALQSIPPKPQHARHLTAKFAALEFQSPHGDAERGRTVFEGLLSTYPKRWDLWDMFVDLEKSLIKQAKGQGAKENVSKLYERMAGMKMKAKRARFVFRKWAEWEEKEGGKKSQERVRALAEEYAEKLRKAKEGGDEDEGSEAEE</sequence>
<dbReference type="CDD" id="cd05703">
    <property type="entry name" value="S1_Rrp5_repeat_hs12_sc9"/>
    <property type="match status" value="1"/>
</dbReference>
<dbReference type="InterPro" id="IPR048059">
    <property type="entry name" value="Rrp5_S1_rpt_hs1_sc1"/>
</dbReference>
<dbReference type="Pfam" id="PF00575">
    <property type="entry name" value="S1"/>
    <property type="match status" value="2"/>
</dbReference>
<dbReference type="Pfam" id="PF24685">
    <property type="entry name" value="OB_RRP5_4th"/>
    <property type="match status" value="1"/>
</dbReference>
<comment type="caution">
    <text evidence="7">The sequence shown here is derived from an EMBL/GenBank/DDBJ whole genome shotgun (WGS) entry which is preliminary data.</text>
</comment>
<evidence type="ECO:0000256" key="4">
    <source>
        <dbReference type="ARBA" id="ARBA00023242"/>
    </source>
</evidence>
<dbReference type="InterPro" id="IPR003029">
    <property type="entry name" value="S1_domain"/>
</dbReference>
<dbReference type="Gene3D" id="2.40.50.140">
    <property type="entry name" value="Nucleic acid-binding proteins"/>
    <property type="match status" value="11"/>
</dbReference>
<evidence type="ECO:0000259" key="6">
    <source>
        <dbReference type="PROSITE" id="PS50126"/>
    </source>
</evidence>
<dbReference type="InterPro" id="IPR011990">
    <property type="entry name" value="TPR-like_helical_dom_sf"/>
</dbReference>
<feature type="region of interest" description="Disordered" evidence="5">
    <location>
        <begin position="1410"/>
        <end position="1529"/>
    </location>
</feature>
<feature type="compositionally biased region" description="Basic residues" evidence="5">
    <location>
        <begin position="139"/>
        <end position="148"/>
    </location>
</feature>
<dbReference type="CDD" id="cd05707">
    <property type="entry name" value="S1_Rrp5_repeat_sc11"/>
    <property type="match status" value="1"/>
</dbReference>
<feature type="compositionally biased region" description="Polar residues" evidence="5">
    <location>
        <begin position="1471"/>
        <end position="1481"/>
    </location>
</feature>
<dbReference type="CDD" id="cd05698">
    <property type="entry name" value="S1_Rrp5_repeat_hs6_sc5"/>
    <property type="match status" value="1"/>
</dbReference>
<dbReference type="SUPFAM" id="SSF50249">
    <property type="entry name" value="Nucleic acid-binding proteins"/>
    <property type="match status" value="11"/>
</dbReference>
<dbReference type="PANTHER" id="PTHR23270">
    <property type="entry name" value="PROGRAMMED CELL DEATH PROTEIN 11 PRE-RRNA PROCESSING PROTEIN RRP5"/>
    <property type="match status" value="1"/>
</dbReference>
<dbReference type="InterPro" id="IPR057301">
    <property type="entry name" value="Rrp5_OB_4th"/>
</dbReference>
<keyword evidence="8" id="KW-1185">Reference proteome</keyword>
<feature type="domain" description="S1 motif" evidence="6">
    <location>
        <begin position="1150"/>
        <end position="1219"/>
    </location>
</feature>
<dbReference type="InterPro" id="IPR048058">
    <property type="entry name" value="Rrp5_S1_rpt_hs11_sc8"/>
</dbReference>
<organism evidence="7 8">
    <name type="scientific">Phyllosticta paracitricarpa</name>
    <dbReference type="NCBI Taxonomy" id="2016321"/>
    <lineage>
        <taxon>Eukaryota</taxon>
        <taxon>Fungi</taxon>
        <taxon>Dikarya</taxon>
        <taxon>Ascomycota</taxon>
        <taxon>Pezizomycotina</taxon>
        <taxon>Dothideomycetes</taxon>
        <taxon>Dothideomycetes incertae sedis</taxon>
        <taxon>Botryosphaeriales</taxon>
        <taxon>Phyllostictaceae</taxon>
        <taxon>Phyllosticta</taxon>
    </lineage>
</organism>
<dbReference type="SMART" id="SM00386">
    <property type="entry name" value="HAT"/>
    <property type="match status" value="7"/>
</dbReference>
<keyword evidence="3" id="KW-0677">Repeat</keyword>
<name>A0ABR1MVG5_9PEZI</name>
<feature type="domain" description="S1 motif" evidence="6">
    <location>
        <begin position="173"/>
        <end position="270"/>
    </location>
</feature>
<proteinExistence type="predicted"/>
<keyword evidence="4" id="KW-0539">Nucleus</keyword>